<accession>A0A401RUS4</accession>
<evidence type="ECO:0000256" key="4">
    <source>
        <dbReference type="ARBA" id="ARBA00022729"/>
    </source>
</evidence>
<keyword evidence="7" id="KW-1133">Transmembrane helix</keyword>
<sequence length="260" mass="28995">MTGEKQSTLRHKESSFSKTSLSFKEKVRTADAGDQRQKGVLRKMRIAAVIRSVVVLLVIGLTLFLANKLMDSSEKQNNSEHLTESKVKPPCGMETRCNANHFPFKIISGAANVVGPHICINDKPIMNSIKNNIGKGLNIALVNASSGDLIATDFFDMWTGDIKLLVNFLHKVKLGTIVLLASFDEPATKFTDEARTLFSELGSSLVHDVKFRDNWIFVGAKPIKEKSPFEQILKNEKSKNKYGQWPEAIEMEGCIPRKMD</sequence>
<evidence type="ECO:0000259" key="8">
    <source>
        <dbReference type="Pfam" id="PF15711"/>
    </source>
</evidence>
<reference evidence="9 10" key="1">
    <citation type="journal article" date="2018" name="Nat. Ecol. Evol.">
        <title>Shark genomes provide insights into elasmobranch evolution and the origin of vertebrates.</title>
        <authorList>
            <person name="Hara Y"/>
            <person name="Yamaguchi K"/>
            <person name="Onimaru K"/>
            <person name="Kadota M"/>
            <person name="Koyanagi M"/>
            <person name="Keeley SD"/>
            <person name="Tatsumi K"/>
            <person name="Tanaka K"/>
            <person name="Motone F"/>
            <person name="Kageyama Y"/>
            <person name="Nozu R"/>
            <person name="Adachi N"/>
            <person name="Nishimura O"/>
            <person name="Nakagawa R"/>
            <person name="Tanegashima C"/>
            <person name="Kiyatake I"/>
            <person name="Matsumoto R"/>
            <person name="Murakumo K"/>
            <person name="Nishida K"/>
            <person name="Terakita A"/>
            <person name="Kuratani S"/>
            <person name="Sato K"/>
            <person name="Hyodo S Kuraku.S."/>
        </authorList>
    </citation>
    <scope>NUCLEOTIDE SEQUENCE [LARGE SCALE GENOMIC DNA]</scope>
</reference>
<gene>
    <name evidence="9" type="ORF">chiPu_0000288</name>
</gene>
<dbReference type="PROSITE" id="PS52031">
    <property type="entry name" value="GG_LECTIN"/>
    <property type="match status" value="1"/>
</dbReference>
<keyword evidence="7" id="KW-0472">Membrane</keyword>
<evidence type="ECO:0000256" key="5">
    <source>
        <dbReference type="ARBA" id="ARBA00022734"/>
    </source>
</evidence>
<organism evidence="9 10">
    <name type="scientific">Chiloscyllium punctatum</name>
    <name type="common">Brownbanded bambooshark</name>
    <name type="synonym">Hemiscyllium punctatum</name>
    <dbReference type="NCBI Taxonomy" id="137246"/>
    <lineage>
        <taxon>Eukaryota</taxon>
        <taxon>Metazoa</taxon>
        <taxon>Chordata</taxon>
        <taxon>Craniata</taxon>
        <taxon>Vertebrata</taxon>
        <taxon>Chondrichthyes</taxon>
        <taxon>Elasmobranchii</taxon>
        <taxon>Galeomorphii</taxon>
        <taxon>Galeoidea</taxon>
        <taxon>Orectolobiformes</taxon>
        <taxon>Hemiscylliidae</taxon>
        <taxon>Chiloscyllium</taxon>
    </lineage>
</organism>
<dbReference type="CDD" id="cd13940">
    <property type="entry name" value="ILEI_FAM3C"/>
    <property type="match status" value="1"/>
</dbReference>
<comment type="subcellular location">
    <subcellularLocation>
        <location evidence="1">Secreted</location>
    </subcellularLocation>
</comment>
<keyword evidence="4" id="KW-0732">Signal</keyword>
<evidence type="ECO:0000256" key="6">
    <source>
        <dbReference type="ARBA" id="ARBA00023157"/>
    </source>
</evidence>
<dbReference type="GO" id="GO:0030246">
    <property type="term" value="F:carbohydrate binding"/>
    <property type="evidence" value="ECO:0007669"/>
    <property type="project" value="UniProtKB-KW"/>
</dbReference>
<evidence type="ECO:0000256" key="7">
    <source>
        <dbReference type="SAM" id="Phobius"/>
    </source>
</evidence>
<dbReference type="Proteomes" id="UP000287033">
    <property type="component" value="Unassembled WGS sequence"/>
</dbReference>
<evidence type="ECO:0000313" key="10">
    <source>
        <dbReference type="Proteomes" id="UP000287033"/>
    </source>
</evidence>
<evidence type="ECO:0000313" key="9">
    <source>
        <dbReference type="EMBL" id="GCC21905.1"/>
    </source>
</evidence>
<dbReference type="AlphaFoldDB" id="A0A401RUS4"/>
<evidence type="ECO:0000256" key="3">
    <source>
        <dbReference type="ARBA" id="ARBA00022525"/>
    </source>
</evidence>
<dbReference type="GO" id="GO:0005576">
    <property type="term" value="C:extracellular region"/>
    <property type="evidence" value="ECO:0007669"/>
    <property type="project" value="UniProtKB-SubCell"/>
</dbReference>
<dbReference type="PANTHER" id="PTHR14592">
    <property type="entry name" value="UNCHARACTERIZED FAM3"/>
    <property type="match status" value="1"/>
</dbReference>
<keyword evidence="7" id="KW-0812">Transmembrane</keyword>
<keyword evidence="10" id="KW-1185">Reference proteome</keyword>
<dbReference type="STRING" id="137246.A0A401RUS4"/>
<evidence type="ECO:0000256" key="1">
    <source>
        <dbReference type="ARBA" id="ARBA00004613"/>
    </source>
</evidence>
<comment type="caution">
    <text evidence="9">The sequence shown here is derived from an EMBL/GenBank/DDBJ whole genome shotgun (WGS) entry which is preliminary data.</text>
</comment>
<keyword evidence="6" id="KW-1015">Disulfide bond</keyword>
<dbReference type="InterPro" id="IPR039220">
    <property type="entry name" value="FAM3"/>
</dbReference>
<dbReference type="EMBL" id="BEZZ01000003">
    <property type="protein sequence ID" value="GCC21905.1"/>
    <property type="molecule type" value="Genomic_DNA"/>
</dbReference>
<comment type="similarity">
    <text evidence="2">Belongs to the FAM3 family.</text>
</comment>
<feature type="transmembrane region" description="Helical" evidence="7">
    <location>
        <begin position="46"/>
        <end position="66"/>
    </location>
</feature>
<dbReference type="InterPro" id="IPR039477">
    <property type="entry name" value="ILEI/PANDER_dom"/>
</dbReference>
<dbReference type="OrthoDB" id="440755at2759"/>
<dbReference type="InterPro" id="IPR039475">
    <property type="entry name" value="ILEI_FAM3C"/>
</dbReference>
<keyword evidence="3" id="KW-0964">Secreted</keyword>
<protein>
    <recommendedName>
        <fullName evidence="8">ILEI/PANDER domain-containing protein</fullName>
    </recommendedName>
</protein>
<dbReference type="Pfam" id="PF15711">
    <property type="entry name" value="ILEI"/>
    <property type="match status" value="1"/>
</dbReference>
<name>A0A401RUS4_CHIPU</name>
<feature type="domain" description="ILEI/PANDER" evidence="8">
    <location>
        <begin position="136"/>
        <end position="221"/>
    </location>
</feature>
<dbReference type="OMA" id="MCFENQI"/>
<keyword evidence="5" id="KW-0430">Lectin</keyword>
<evidence type="ECO:0000256" key="2">
    <source>
        <dbReference type="ARBA" id="ARBA00010905"/>
    </source>
</evidence>
<proteinExistence type="inferred from homology"/>